<comment type="caution">
    <text evidence="3">The sequence shown here is derived from an EMBL/GenBank/DDBJ whole genome shotgun (WGS) entry which is preliminary data.</text>
</comment>
<reference evidence="3" key="1">
    <citation type="submission" date="2021-03" db="EMBL/GenBank/DDBJ databases">
        <title>Fibrella sp. HMF5335 genome sequencing and assembly.</title>
        <authorList>
            <person name="Kang H."/>
            <person name="Kim H."/>
            <person name="Bae S."/>
            <person name="Joh K."/>
        </authorList>
    </citation>
    <scope>NUCLEOTIDE SEQUENCE</scope>
    <source>
        <strain evidence="3">HMF5335</strain>
    </source>
</reference>
<evidence type="ECO:0000313" key="3">
    <source>
        <dbReference type="EMBL" id="MBO0936375.1"/>
    </source>
</evidence>
<accession>A0A939GGI2</accession>
<dbReference type="InterPro" id="IPR005181">
    <property type="entry name" value="SASA"/>
</dbReference>
<proteinExistence type="predicted"/>
<dbReference type="GO" id="GO:0005975">
    <property type="term" value="P:carbohydrate metabolic process"/>
    <property type="evidence" value="ECO:0007669"/>
    <property type="project" value="TreeGrafter"/>
</dbReference>
<dbReference type="InterPro" id="IPR039329">
    <property type="entry name" value="SIAE"/>
</dbReference>
<protein>
    <submittedName>
        <fullName evidence="3">Sialate O-acetylesterase</fullName>
    </submittedName>
</protein>
<dbReference type="Proteomes" id="UP000664034">
    <property type="component" value="Unassembled WGS sequence"/>
</dbReference>
<keyword evidence="4" id="KW-1185">Reference proteome</keyword>
<dbReference type="SUPFAM" id="SSF52266">
    <property type="entry name" value="SGNH hydrolase"/>
    <property type="match status" value="1"/>
</dbReference>
<evidence type="ECO:0000313" key="4">
    <source>
        <dbReference type="Proteomes" id="UP000664034"/>
    </source>
</evidence>
<dbReference type="Gene3D" id="3.40.50.1110">
    <property type="entry name" value="SGNH hydrolase"/>
    <property type="match status" value="1"/>
</dbReference>
<dbReference type="GO" id="GO:0001681">
    <property type="term" value="F:sialate O-acetylesterase activity"/>
    <property type="evidence" value="ECO:0007669"/>
    <property type="project" value="InterPro"/>
</dbReference>
<evidence type="ECO:0000259" key="2">
    <source>
        <dbReference type="Pfam" id="PF03629"/>
    </source>
</evidence>
<dbReference type="AlphaFoldDB" id="A0A939GGI2"/>
<name>A0A939GGI2_9BACT</name>
<dbReference type="Pfam" id="PF03629">
    <property type="entry name" value="SASA"/>
    <property type="match status" value="1"/>
</dbReference>
<dbReference type="EMBL" id="JAFMYV010000003">
    <property type="protein sequence ID" value="MBO0936375.1"/>
    <property type="molecule type" value="Genomic_DNA"/>
</dbReference>
<sequence length="510" mass="56886">MRRTLIIGLIAWVLPSLTEAQIRLAEFWQSGMVIQRGRPITVWGWGKPGSIVHVRLKREERLMTVAPDSMWQVQLSARPASTTPLQLTLRSDSVTIELTNLLVGDVYLCAGQSNMAFPVAGDRHAAQTLSVASNSLLRLYNRVPGAFRYNEPFKASDAAHLVPDRYYKPGKWQMADSASVRPFSAVCYYAGRQVQQTTGVPIGLLHVAVGGCPAEAWMQPELDTPDTLLRAVFGRDWWANPALEPWCVQRGHENLDSLIQAGYPVPRGPLGFNHPYQPGFLYQAAIAPMTRLPIKGVLWYQGESNALSLARARQHEHLFPRLVAGWRQAWKQPDLPFYVCQLSSISTEKGYRSEYWPLFRDGQRRLTAQLPYVGMAVTSDVGHRTDVHPTDKKTVGERLARVILRQTYRQPLLAAPLPLRVRRRAGEWVLRFKDTGTGLQTADGQAVRGFAAGDATGPQTDLSARLDGKQIVLTGPRTGRYLYYGWQPFSTANVVNSAGLPLTTFQLPLP</sequence>
<dbReference type="RefSeq" id="WP_207363941.1">
    <property type="nucleotide sequence ID" value="NZ_JAFMYV010000003.1"/>
</dbReference>
<organism evidence="3 4">
    <name type="scientific">Fibrella rubiginis</name>
    <dbReference type="NCBI Taxonomy" id="2817060"/>
    <lineage>
        <taxon>Bacteria</taxon>
        <taxon>Pseudomonadati</taxon>
        <taxon>Bacteroidota</taxon>
        <taxon>Cytophagia</taxon>
        <taxon>Cytophagales</taxon>
        <taxon>Spirosomataceae</taxon>
        <taxon>Fibrella</taxon>
    </lineage>
</organism>
<dbReference type="PANTHER" id="PTHR22901:SF0">
    <property type="entry name" value="SIALATE O-ACETYLESTERASE"/>
    <property type="match status" value="1"/>
</dbReference>
<feature type="domain" description="Sialate O-acetylesterase" evidence="2">
    <location>
        <begin position="282"/>
        <end position="404"/>
    </location>
</feature>
<evidence type="ECO:0000256" key="1">
    <source>
        <dbReference type="ARBA" id="ARBA00022801"/>
    </source>
</evidence>
<dbReference type="PANTHER" id="PTHR22901">
    <property type="entry name" value="SIALATE O-ACETYLESTERASE"/>
    <property type="match status" value="1"/>
</dbReference>
<keyword evidence="1" id="KW-0378">Hydrolase</keyword>
<gene>
    <name evidence="3" type="ORF">J2I47_07425</name>
</gene>
<dbReference type="InterPro" id="IPR036514">
    <property type="entry name" value="SGNH_hydro_sf"/>
</dbReference>